<dbReference type="SUPFAM" id="SSF56925">
    <property type="entry name" value="OMPA-like"/>
    <property type="match status" value="1"/>
</dbReference>
<accession>A0A1I1ZQZ5</accession>
<sequence>MNERNRRTNARIAAKLSTAVLLACGSGAAAAQQSPALDNVSVWLGGFYANTDTKISANDRNNLVRGSVNLEDDLGFPDHKLSPRARVDVLLGEHQGFSFDYYTINREESRYLSRDINYRGVTYGASAKVSGKLNFDFGSAAYHWWFGNGNSVFGVGVGAAYYGVSTRISGEATALGQTAQATAKSDDNAWAPMLQLGWRYAVSDQLRVYVDASGVKKNGRKLGGHIYNGAVGVEWFPWKNVGLGAEYGYTKIKVKQGHNAYDDQLDMKVNGPSLFLRLRF</sequence>
<organism evidence="2 3">
    <name type="scientific">Dyella marensis</name>
    <dbReference type="NCBI Taxonomy" id="500610"/>
    <lineage>
        <taxon>Bacteria</taxon>
        <taxon>Pseudomonadati</taxon>
        <taxon>Pseudomonadota</taxon>
        <taxon>Gammaproteobacteria</taxon>
        <taxon>Lysobacterales</taxon>
        <taxon>Rhodanobacteraceae</taxon>
        <taxon>Dyella</taxon>
    </lineage>
</organism>
<dbReference type="STRING" id="500610.SAMN02799615_00790"/>
<dbReference type="InterPro" id="IPR011250">
    <property type="entry name" value="OMP/PagP_B-barrel"/>
</dbReference>
<feature type="chain" id="PRO_5011778656" evidence="1">
    <location>
        <begin position="32"/>
        <end position="280"/>
    </location>
</feature>
<gene>
    <name evidence="2" type="ORF">SAMN02799615_00790</name>
</gene>
<proteinExistence type="predicted"/>
<evidence type="ECO:0000256" key="1">
    <source>
        <dbReference type="SAM" id="SignalP"/>
    </source>
</evidence>
<dbReference type="EMBL" id="FONH01000002">
    <property type="protein sequence ID" value="SFE34085.1"/>
    <property type="molecule type" value="Genomic_DNA"/>
</dbReference>
<evidence type="ECO:0000313" key="2">
    <source>
        <dbReference type="EMBL" id="SFE34085.1"/>
    </source>
</evidence>
<dbReference type="Proteomes" id="UP000199477">
    <property type="component" value="Unassembled WGS sequence"/>
</dbReference>
<feature type="signal peptide" evidence="1">
    <location>
        <begin position="1"/>
        <end position="31"/>
    </location>
</feature>
<reference evidence="3" key="1">
    <citation type="submission" date="2016-10" db="EMBL/GenBank/DDBJ databases">
        <authorList>
            <person name="Varghese N."/>
            <person name="Submissions S."/>
        </authorList>
    </citation>
    <scope>NUCLEOTIDE SEQUENCE [LARGE SCALE GENOMIC DNA]</scope>
    <source>
        <strain evidence="3">UNC178MFTsu3.1</strain>
    </source>
</reference>
<protein>
    <submittedName>
        <fullName evidence="2">Outer membrane protein beta-barrel domain-containing protein</fullName>
    </submittedName>
</protein>
<dbReference type="RefSeq" id="WP_035323852.1">
    <property type="nucleotide sequence ID" value="NZ_FONH01000002.1"/>
</dbReference>
<keyword evidence="3" id="KW-1185">Reference proteome</keyword>
<evidence type="ECO:0000313" key="3">
    <source>
        <dbReference type="Proteomes" id="UP000199477"/>
    </source>
</evidence>
<dbReference type="AlphaFoldDB" id="A0A1I1ZQZ5"/>
<name>A0A1I1ZQZ5_9GAMM</name>
<keyword evidence="1" id="KW-0732">Signal</keyword>